<keyword evidence="1" id="KW-0378">Hydrolase</keyword>
<organism evidence="4">
    <name type="scientific">marine metagenome</name>
    <dbReference type="NCBI Taxonomy" id="408172"/>
    <lineage>
        <taxon>unclassified sequences</taxon>
        <taxon>metagenomes</taxon>
        <taxon>ecological metagenomes</taxon>
    </lineage>
</organism>
<proteinExistence type="predicted"/>
<accession>A0A383EE19</accession>
<dbReference type="PROSITE" id="PS00122">
    <property type="entry name" value="CARBOXYLESTERASE_B_1"/>
    <property type="match status" value="1"/>
</dbReference>
<keyword evidence="2" id="KW-0472">Membrane</keyword>
<dbReference type="InterPro" id="IPR019826">
    <property type="entry name" value="Carboxylesterase_B_AS"/>
</dbReference>
<dbReference type="InterPro" id="IPR029058">
    <property type="entry name" value="AB_hydrolase_fold"/>
</dbReference>
<feature type="transmembrane region" description="Helical" evidence="2">
    <location>
        <begin position="20"/>
        <end position="44"/>
    </location>
</feature>
<gene>
    <name evidence="4" type="ORF">METZ01_LOCUS507733</name>
</gene>
<protein>
    <recommendedName>
        <fullName evidence="3">BD-FAE-like domain-containing protein</fullName>
    </recommendedName>
</protein>
<dbReference type="EMBL" id="UINC01225013">
    <property type="protein sequence ID" value="SVE54879.1"/>
    <property type="molecule type" value="Genomic_DNA"/>
</dbReference>
<dbReference type="PANTHER" id="PTHR48081">
    <property type="entry name" value="AB HYDROLASE SUPERFAMILY PROTEIN C4A8.06C"/>
    <property type="match status" value="1"/>
</dbReference>
<evidence type="ECO:0000256" key="1">
    <source>
        <dbReference type="ARBA" id="ARBA00022801"/>
    </source>
</evidence>
<sequence>PVQVFIHGGGWRQLSKDVSAFAAEAFVAAGVMFVAVGFSLIPAVKLESIVAQVRKSVAWLFTNVSRFGGDPHRIHVCGHSSGAHLASMLMSDNWQGAFEVPDDIVKSGLLVSGLCDLEPVRLSYRNEYLGLDHLSVRRNSLLYNLPKSGMPLIAAYGQHETDEFKRQSQVLSEAWQNAGNSCASLQIDGRNHFDVILELASQNGVLSQLALSLIRNSVC</sequence>
<reference evidence="4" key="1">
    <citation type="submission" date="2018-05" db="EMBL/GenBank/DDBJ databases">
        <authorList>
            <person name="Lanie J.A."/>
            <person name="Ng W.-L."/>
            <person name="Kazmierczak K.M."/>
            <person name="Andrzejewski T.M."/>
            <person name="Davidsen T.M."/>
            <person name="Wayne K.J."/>
            <person name="Tettelin H."/>
            <person name="Glass J.I."/>
            <person name="Rusch D."/>
            <person name="Podicherti R."/>
            <person name="Tsui H.-C.T."/>
            <person name="Winkler M.E."/>
        </authorList>
    </citation>
    <scope>NUCLEOTIDE SEQUENCE</scope>
</reference>
<name>A0A383EE19_9ZZZZ</name>
<dbReference type="PANTHER" id="PTHR48081:SF33">
    <property type="entry name" value="KYNURENINE FORMAMIDASE"/>
    <property type="match status" value="1"/>
</dbReference>
<dbReference type="GO" id="GO:0016787">
    <property type="term" value="F:hydrolase activity"/>
    <property type="evidence" value="ECO:0007669"/>
    <property type="project" value="UniProtKB-KW"/>
</dbReference>
<feature type="non-terminal residue" evidence="4">
    <location>
        <position position="1"/>
    </location>
</feature>
<evidence type="ECO:0000313" key="4">
    <source>
        <dbReference type="EMBL" id="SVE54879.1"/>
    </source>
</evidence>
<feature type="domain" description="BD-FAE-like" evidence="3">
    <location>
        <begin position="1"/>
        <end position="94"/>
    </location>
</feature>
<evidence type="ECO:0000259" key="3">
    <source>
        <dbReference type="Pfam" id="PF20434"/>
    </source>
</evidence>
<keyword evidence="2" id="KW-0812">Transmembrane</keyword>
<dbReference type="InterPro" id="IPR050300">
    <property type="entry name" value="GDXG_lipolytic_enzyme"/>
</dbReference>
<dbReference type="SUPFAM" id="SSF53474">
    <property type="entry name" value="alpha/beta-Hydrolases"/>
    <property type="match status" value="1"/>
</dbReference>
<evidence type="ECO:0000256" key="2">
    <source>
        <dbReference type="SAM" id="Phobius"/>
    </source>
</evidence>
<dbReference type="InterPro" id="IPR049492">
    <property type="entry name" value="BD-FAE-like_dom"/>
</dbReference>
<dbReference type="Pfam" id="PF20434">
    <property type="entry name" value="BD-FAE"/>
    <property type="match status" value="1"/>
</dbReference>
<keyword evidence="2" id="KW-1133">Transmembrane helix</keyword>
<dbReference type="Gene3D" id="3.40.50.1820">
    <property type="entry name" value="alpha/beta hydrolase"/>
    <property type="match status" value="1"/>
</dbReference>
<dbReference type="AlphaFoldDB" id="A0A383EE19"/>